<keyword evidence="2" id="KW-1185">Reference proteome</keyword>
<dbReference type="PANTHER" id="PTHR47718">
    <property type="entry name" value="OS01G0519700 PROTEIN"/>
    <property type="match status" value="1"/>
</dbReference>
<accession>A0A444Y361</accession>
<evidence type="ECO:0000313" key="1">
    <source>
        <dbReference type="EMBL" id="RYQ96340.1"/>
    </source>
</evidence>
<dbReference type="Proteomes" id="UP000289738">
    <property type="component" value="Chromosome B08"/>
</dbReference>
<sequence length="195" mass="22582">MPALHECRDQGVVKDEVSERHHVTKVSIPQIRDDDVRVNQTYFGVIGEPFGVFTGFSTRVQSTNKKENKIKNQLITCSREEKWKSKISPTEKTNPSPGYWCLGHFEGCVSELEDAKEFRKYLLRMKEKNQNFFFELKLEVDQSIKIAFSVDARSKATCEYFGDVISFNTTYNTNTIYVNLHQNPRADCDSVPRLR</sequence>
<reference evidence="1 2" key="1">
    <citation type="submission" date="2019-01" db="EMBL/GenBank/DDBJ databases">
        <title>Sequencing of cultivated peanut Arachis hypogaea provides insights into genome evolution and oil improvement.</title>
        <authorList>
            <person name="Chen X."/>
        </authorList>
    </citation>
    <scope>NUCLEOTIDE SEQUENCE [LARGE SCALE GENOMIC DNA]</scope>
    <source>
        <strain evidence="2">cv. Fuhuasheng</strain>
        <tissue evidence="1">Leaves</tissue>
    </source>
</reference>
<dbReference type="EMBL" id="SDMP01000018">
    <property type="protein sequence ID" value="RYQ96340.1"/>
    <property type="molecule type" value="Genomic_DNA"/>
</dbReference>
<protein>
    <recommendedName>
        <fullName evidence="3">Protein FAR1-RELATED SEQUENCE</fullName>
    </recommendedName>
</protein>
<evidence type="ECO:0008006" key="3">
    <source>
        <dbReference type="Google" id="ProtNLM"/>
    </source>
</evidence>
<proteinExistence type="predicted"/>
<name>A0A444Y361_ARAHY</name>
<dbReference type="AlphaFoldDB" id="A0A444Y361"/>
<evidence type="ECO:0000313" key="2">
    <source>
        <dbReference type="Proteomes" id="UP000289738"/>
    </source>
</evidence>
<gene>
    <name evidence="1" type="ORF">Ahy_B08g092061</name>
</gene>
<comment type="caution">
    <text evidence="1">The sequence shown here is derived from an EMBL/GenBank/DDBJ whole genome shotgun (WGS) entry which is preliminary data.</text>
</comment>
<organism evidence="1 2">
    <name type="scientific">Arachis hypogaea</name>
    <name type="common">Peanut</name>
    <dbReference type="NCBI Taxonomy" id="3818"/>
    <lineage>
        <taxon>Eukaryota</taxon>
        <taxon>Viridiplantae</taxon>
        <taxon>Streptophyta</taxon>
        <taxon>Embryophyta</taxon>
        <taxon>Tracheophyta</taxon>
        <taxon>Spermatophyta</taxon>
        <taxon>Magnoliopsida</taxon>
        <taxon>eudicotyledons</taxon>
        <taxon>Gunneridae</taxon>
        <taxon>Pentapetalae</taxon>
        <taxon>rosids</taxon>
        <taxon>fabids</taxon>
        <taxon>Fabales</taxon>
        <taxon>Fabaceae</taxon>
        <taxon>Papilionoideae</taxon>
        <taxon>50 kb inversion clade</taxon>
        <taxon>dalbergioids sensu lato</taxon>
        <taxon>Dalbergieae</taxon>
        <taxon>Pterocarpus clade</taxon>
        <taxon>Arachis</taxon>
    </lineage>
</organism>